<gene>
    <name evidence="1" type="ORF">ERL59_10185</name>
</gene>
<evidence type="ECO:0000313" key="2">
    <source>
        <dbReference type="Proteomes" id="UP000448943"/>
    </source>
</evidence>
<evidence type="ECO:0008006" key="3">
    <source>
        <dbReference type="Google" id="ProtNLM"/>
    </source>
</evidence>
<dbReference type="Proteomes" id="UP000448943">
    <property type="component" value="Unassembled WGS sequence"/>
</dbReference>
<accession>A0A6N9Q3F0</accession>
<keyword evidence="2" id="KW-1185">Reference proteome</keyword>
<protein>
    <recommendedName>
        <fullName evidence="3">Heparinase II/III-like protein</fullName>
    </recommendedName>
</protein>
<dbReference type="RefSeq" id="WP_160646122.1">
    <property type="nucleotide sequence ID" value="NZ_SIJB01000023.1"/>
</dbReference>
<organism evidence="1 2">
    <name type="scientific">Chengkuizengella marina</name>
    <dbReference type="NCBI Taxonomy" id="2507566"/>
    <lineage>
        <taxon>Bacteria</taxon>
        <taxon>Bacillati</taxon>
        <taxon>Bacillota</taxon>
        <taxon>Bacilli</taxon>
        <taxon>Bacillales</taxon>
        <taxon>Paenibacillaceae</taxon>
        <taxon>Chengkuizengella</taxon>
    </lineage>
</organism>
<proteinExistence type="predicted"/>
<comment type="caution">
    <text evidence="1">The sequence shown here is derived from an EMBL/GenBank/DDBJ whole genome shotgun (WGS) entry which is preliminary data.</text>
</comment>
<dbReference type="AlphaFoldDB" id="A0A6N9Q3F0"/>
<dbReference type="EMBL" id="SIJB01000023">
    <property type="protein sequence ID" value="NBI29328.1"/>
    <property type="molecule type" value="Genomic_DNA"/>
</dbReference>
<dbReference type="OrthoDB" id="9812484at2"/>
<name>A0A6N9Q3F0_9BACL</name>
<dbReference type="SUPFAM" id="SSF48208">
    <property type="entry name" value="Six-hairpin glycosidases"/>
    <property type="match status" value="1"/>
</dbReference>
<evidence type="ECO:0000313" key="1">
    <source>
        <dbReference type="EMBL" id="NBI29328.1"/>
    </source>
</evidence>
<sequence>MLTLFQLDNKKYELEIKDSLKSYGDKDKNYFNFHWEFNNYALHQYYNLSNDREAYNQLHPLRFKGTKCTNWTILRGLCRILTKKNYPLGVFEITRKITKYQDEFGFIRDDKRVNSLQYHCFSMALIAEAYQVTKNDFFKQSFLKAVDFISDFVLSNGTTNYIGRGQEQLFGYGPLLYSLVFALNLTGESKYEMLVNKVYCHLILFVREDGSLPLVLRKEELSYPIKIDVNDPKYLGWYNYNNYFDYTCFLAYYLNKAIKLYEPDTNLLNDYEIKNIISNKNFYILKSTNYDAVIATPGGYWTNDLPIPFICYKKVNLTPTYGGEQFGSLLYSPESIPLPHGIVKKRSHSVKQLLKLNLKRVLKKPINNNLFFRDELRYKLLNNKLVGESKIIKHIRNYDFKEREIIINDKIIFLKNIEFEKFHPLKLFFYNLTKINGQSFISEVEGQKLEVSFEEGEYNISDNNYYSPLGSVKMIDLELKNVNYKKSDILSVKYKLILLGKGD</sequence>
<reference evidence="1 2" key="1">
    <citation type="submission" date="2019-01" db="EMBL/GenBank/DDBJ databases">
        <title>Chengkuizengella sp. nov., isolated from deep-sea sediment of East Pacific Ocean.</title>
        <authorList>
            <person name="Yang J."/>
            <person name="Lai Q."/>
            <person name="Shao Z."/>
        </authorList>
    </citation>
    <scope>NUCLEOTIDE SEQUENCE [LARGE SCALE GENOMIC DNA]</scope>
    <source>
        <strain evidence="1 2">YPA3-1-1</strain>
    </source>
</reference>
<dbReference type="GO" id="GO:0005975">
    <property type="term" value="P:carbohydrate metabolic process"/>
    <property type="evidence" value="ECO:0007669"/>
    <property type="project" value="InterPro"/>
</dbReference>
<dbReference type="InterPro" id="IPR008928">
    <property type="entry name" value="6-hairpin_glycosidase_sf"/>
</dbReference>